<keyword evidence="6 7" id="KW-0720">Serine protease</keyword>
<keyword evidence="10" id="KW-1185">Reference proteome</keyword>
<evidence type="ECO:0000256" key="7">
    <source>
        <dbReference type="RuleBase" id="RU366067"/>
    </source>
</evidence>
<dbReference type="GO" id="GO:0008239">
    <property type="term" value="F:dipeptidyl-peptidase activity"/>
    <property type="evidence" value="ECO:0007669"/>
    <property type="project" value="UniProtKB-UniRule"/>
</dbReference>
<keyword evidence="8" id="KW-0175">Coiled coil</keyword>
<dbReference type="PANTHER" id="PTHR38469">
    <property type="entry name" value="PERIPLASMIC PEPTIDASE SUBFAMILY S1B"/>
    <property type="match status" value="1"/>
</dbReference>
<dbReference type="GO" id="GO:0070009">
    <property type="term" value="F:serine-type aminopeptidase activity"/>
    <property type="evidence" value="ECO:0007669"/>
    <property type="project" value="UniProtKB-UniRule"/>
</dbReference>
<sequence>MIKKIILLSAIVMPAVAAFAQQNGGMWIPTELNEQEMKELGMKISAKDIFNPNKPAINDAVVHFNGGCTGEVISPRGLLLTNHHCGYGQIQAHSTLEHDYLTEGFWAKTTSEELPNPGLYVDFITDIKDVTSQVLGANKNASDAEIKRNIDRLKEEFKLKPYQSVDIVPMYYGNKYYAFVKETFNDVRLVGAPPSGIGKFGSDTDNWVWPRHSGDFSMFRIYADKNNQPAEYSKDNVPYKPKYFLPISIKDKKENQFTFVFGFPGRTQEYLPSIAIDKIVNEIDPARIAVRDVALKTLDEKMRKDDATRIKYAAKYASVANYWKKWIGEVEGLKKSKAVQKRQQYEAKLISLNPNIKPTIETLTKLYEEQSPYAVNDAYYGEMFRNCQTLRLASNLMNLVAQQEKGKSISGEQIDYIDEMYRNYDAMLDAKVMAKVLALYQQKNNPNFLPQGFSKFSDVQKNMETLDSWTSLSLISGQKTFDGKVIYSDLSKLIKNPEFVKALKADPYYQLASELRAAYRANVMKSYNDLQEKIDHYQKEYMAEQMATDKQKKFFPDANSTLRVSYGQVKGSNPRDAVYYGYQTHLGGIMEKYIPGDYEFDVPQKLINLYNSKDYGVYKDKTGEVPVNFTATNHTTGGNSGSPVLDAYGNLMGLNFDRQWEGTMSDINFDPKLCRNIMVDTKYILFVIDKYANAKHLVNEMKVVK</sequence>
<evidence type="ECO:0000256" key="1">
    <source>
        <dbReference type="ARBA" id="ARBA00010491"/>
    </source>
</evidence>
<name>A0A1G7BTC4_9FLAO</name>
<dbReference type="STRING" id="1071918.SAMN05421544_106115"/>
<keyword evidence="4 7" id="KW-0732">Signal</keyword>
<keyword evidence="3 7" id="KW-0645">Protease</keyword>
<evidence type="ECO:0000256" key="3">
    <source>
        <dbReference type="ARBA" id="ARBA00022670"/>
    </source>
</evidence>
<protein>
    <recommendedName>
        <fullName evidence="7">Dipeptidyl-peptidase</fullName>
        <ecNumber evidence="7">3.4.14.-</ecNumber>
    </recommendedName>
</protein>
<feature type="signal peptide" evidence="7">
    <location>
        <begin position="1"/>
        <end position="20"/>
    </location>
</feature>
<dbReference type="AlphaFoldDB" id="A0A1G7BTC4"/>
<keyword evidence="2 7" id="KW-0031">Aminopeptidase</keyword>
<organism evidence="9 10">
    <name type="scientific">Riemerella columbipharyngis</name>
    <dbReference type="NCBI Taxonomy" id="1071918"/>
    <lineage>
        <taxon>Bacteria</taxon>
        <taxon>Pseudomonadati</taxon>
        <taxon>Bacteroidota</taxon>
        <taxon>Flavobacteriia</taxon>
        <taxon>Flavobacteriales</taxon>
        <taxon>Weeksellaceae</taxon>
        <taxon>Riemerella</taxon>
    </lineage>
</organism>
<proteinExistence type="inferred from homology"/>
<dbReference type="EMBL" id="FNAS01000006">
    <property type="protein sequence ID" value="SDE30247.1"/>
    <property type="molecule type" value="Genomic_DNA"/>
</dbReference>
<gene>
    <name evidence="9" type="ORF">SAMN05421544_106115</name>
</gene>
<evidence type="ECO:0000256" key="2">
    <source>
        <dbReference type="ARBA" id="ARBA00022438"/>
    </source>
</evidence>
<evidence type="ECO:0000313" key="9">
    <source>
        <dbReference type="EMBL" id="SDE30247.1"/>
    </source>
</evidence>
<dbReference type="PANTHER" id="PTHR38469:SF1">
    <property type="entry name" value="PERIPLASMIC PEPTIDASE SUBFAMILY S1B"/>
    <property type="match status" value="1"/>
</dbReference>
<dbReference type="Proteomes" id="UP000198517">
    <property type="component" value="Unassembled WGS sequence"/>
</dbReference>
<dbReference type="GO" id="GO:0043171">
    <property type="term" value="P:peptide catabolic process"/>
    <property type="evidence" value="ECO:0007669"/>
    <property type="project" value="UniProtKB-UniRule"/>
</dbReference>
<evidence type="ECO:0000256" key="8">
    <source>
        <dbReference type="SAM" id="Coils"/>
    </source>
</evidence>
<reference evidence="9 10" key="1">
    <citation type="submission" date="2016-10" db="EMBL/GenBank/DDBJ databases">
        <authorList>
            <person name="de Groot N.N."/>
        </authorList>
    </citation>
    <scope>NUCLEOTIDE SEQUENCE [LARGE SCALE GENOMIC DNA]</scope>
    <source>
        <strain evidence="9 10">DSM 24015</strain>
    </source>
</reference>
<dbReference type="EC" id="3.4.14.-" evidence="7"/>
<dbReference type="RefSeq" id="WP_092736383.1">
    <property type="nucleotide sequence ID" value="NZ_FNAS01000006.1"/>
</dbReference>
<comment type="function">
    <text evidence="7">Catalyzes the removal of dipeptides from the N-terminus of oligopeptides.</text>
</comment>
<feature type="coiled-coil region" evidence="8">
    <location>
        <begin position="520"/>
        <end position="547"/>
    </location>
</feature>
<dbReference type="Pfam" id="PF10459">
    <property type="entry name" value="Peptidase_S46"/>
    <property type="match status" value="1"/>
</dbReference>
<evidence type="ECO:0000313" key="10">
    <source>
        <dbReference type="Proteomes" id="UP000198517"/>
    </source>
</evidence>
<dbReference type="OrthoDB" id="9805367at2"/>
<accession>A0A1G7BTC4</accession>
<dbReference type="InterPro" id="IPR019500">
    <property type="entry name" value="Pep_S46"/>
</dbReference>
<evidence type="ECO:0000256" key="5">
    <source>
        <dbReference type="ARBA" id="ARBA00022801"/>
    </source>
</evidence>
<keyword evidence="5 7" id="KW-0378">Hydrolase</keyword>
<dbReference type="InterPro" id="IPR009003">
    <property type="entry name" value="Peptidase_S1_PA"/>
</dbReference>
<evidence type="ECO:0000256" key="4">
    <source>
        <dbReference type="ARBA" id="ARBA00022729"/>
    </source>
</evidence>
<comment type="similarity">
    <text evidence="1 7">Belongs to the peptidase S46 family.</text>
</comment>
<feature type="chain" id="PRO_5023132167" description="Dipeptidyl-peptidase" evidence="7">
    <location>
        <begin position="21"/>
        <end position="705"/>
    </location>
</feature>
<dbReference type="SUPFAM" id="SSF50494">
    <property type="entry name" value="Trypsin-like serine proteases"/>
    <property type="match status" value="1"/>
</dbReference>
<dbReference type="GO" id="GO:0006508">
    <property type="term" value="P:proteolysis"/>
    <property type="evidence" value="ECO:0007669"/>
    <property type="project" value="UniProtKB-KW"/>
</dbReference>
<evidence type="ECO:0000256" key="6">
    <source>
        <dbReference type="ARBA" id="ARBA00022825"/>
    </source>
</evidence>